<dbReference type="InterPro" id="IPR036872">
    <property type="entry name" value="CH_dom_sf"/>
</dbReference>
<proteinExistence type="predicted"/>
<accession>A0A914X5K0</accession>
<evidence type="ECO:0000313" key="2">
    <source>
        <dbReference type="WBParaSite" id="PSAMB.scaffold644size44715.g7716.t1"/>
    </source>
</evidence>
<dbReference type="AlphaFoldDB" id="A0A914X5K0"/>
<sequence length="183" mass="20229">MAATEREFWSHPLAAWLRHCLSSPPALISESEWCAVARRRSPMIYADLCDAVAINLLFLHIDPRPTNQKTAQCDPADVSGRLKNLTTLLRNLQSFYKVRVLCNGQAKRYFTVVGSEYGTCLPVCSVCSWTGRRPDAPKQLMLKGGRQGDTSWFGGAGPFTNTFPSRATSLQTAYLDWPSSAAA</sequence>
<dbReference type="WBParaSite" id="PSAMB.scaffold644size44715.g7716.t1">
    <property type="protein sequence ID" value="PSAMB.scaffold644size44715.g7716.t1"/>
    <property type="gene ID" value="PSAMB.scaffold644size44715.g7716"/>
</dbReference>
<dbReference type="Gene3D" id="1.10.418.10">
    <property type="entry name" value="Calponin-like domain"/>
    <property type="match status" value="1"/>
</dbReference>
<dbReference type="Proteomes" id="UP000887566">
    <property type="component" value="Unplaced"/>
</dbReference>
<dbReference type="SUPFAM" id="SSF116907">
    <property type="entry name" value="Hook domain"/>
    <property type="match status" value="1"/>
</dbReference>
<name>A0A914X5K0_9BILA</name>
<organism evidence="1 2">
    <name type="scientific">Plectus sambesii</name>
    <dbReference type="NCBI Taxonomy" id="2011161"/>
    <lineage>
        <taxon>Eukaryota</taxon>
        <taxon>Metazoa</taxon>
        <taxon>Ecdysozoa</taxon>
        <taxon>Nematoda</taxon>
        <taxon>Chromadorea</taxon>
        <taxon>Plectida</taxon>
        <taxon>Plectina</taxon>
        <taxon>Plectoidea</taxon>
        <taxon>Plectidae</taxon>
        <taxon>Plectus</taxon>
    </lineage>
</organism>
<reference evidence="2" key="1">
    <citation type="submission" date="2022-11" db="UniProtKB">
        <authorList>
            <consortium name="WormBaseParasite"/>
        </authorList>
    </citation>
    <scope>IDENTIFICATION</scope>
</reference>
<evidence type="ECO:0000313" key="1">
    <source>
        <dbReference type="Proteomes" id="UP000887566"/>
    </source>
</evidence>
<keyword evidence="1" id="KW-1185">Reference proteome</keyword>
<protein>
    <submittedName>
        <fullName evidence="2">Calponin-homology (CH) domain-containing protein</fullName>
    </submittedName>
</protein>